<protein>
    <recommendedName>
        <fullName evidence="3">uroporphyrinogen-III synthase</fullName>
        <ecNumber evidence="3">4.2.1.75</ecNumber>
    </recommendedName>
    <alternativeName>
        <fullName evidence="7">Hydroxymethylbilane hydrolyase [cyclizing]</fullName>
    </alternativeName>
    <alternativeName>
        <fullName evidence="6">Uroporphyrinogen-III cosynthase</fullName>
    </alternativeName>
</protein>
<name>A0AA48M2E7_9ZZZZ</name>
<comment type="similarity">
    <text evidence="2">Belongs to the uroporphyrinogen-III synthase family.</text>
</comment>
<comment type="catalytic activity">
    <reaction evidence="8">
        <text>hydroxymethylbilane = uroporphyrinogen III + H2O</text>
        <dbReference type="Rhea" id="RHEA:18965"/>
        <dbReference type="ChEBI" id="CHEBI:15377"/>
        <dbReference type="ChEBI" id="CHEBI:57308"/>
        <dbReference type="ChEBI" id="CHEBI:57845"/>
        <dbReference type="EC" id="4.2.1.75"/>
    </reaction>
</comment>
<evidence type="ECO:0000259" key="9">
    <source>
        <dbReference type="Pfam" id="PF02602"/>
    </source>
</evidence>
<keyword evidence="5" id="KW-0627">Porphyrin biosynthesis</keyword>
<evidence type="ECO:0000256" key="5">
    <source>
        <dbReference type="ARBA" id="ARBA00023244"/>
    </source>
</evidence>
<evidence type="ECO:0000256" key="8">
    <source>
        <dbReference type="ARBA" id="ARBA00048617"/>
    </source>
</evidence>
<accession>A0AA48M2E7</accession>
<evidence type="ECO:0000256" key="2">
    <source>
        <dbReference type="ARBA" id="ARBA00008133"/>
    </source>
</evidence>
<evidence type="ECO:0000256" key="4">
    <source>
        <dbReference type="ARBA" id="ARBA00023239"/>
    </source>
</evidence>
<evidence type="ECO:0000256" key="3">
    <source>
        <dbReference type="ARBA" id="ARBA00013109"/>
    </source>
</evidence>
<dbReference type="SUPFAM" id="SSF69618">
    <property type="entry name" value="HemD-like"/>
    <property type="match status" value="1"/>
</dbReference>
<comment type="pathway">
    <text evidence="1">Porphyrin-containing compound metabolism; protoporphyrin-IX biosynthesis; coproporphyrinogen-III from 5-aminolevulinate: step 3/4.</text>
</comment>
<feature type="domain" description="Tetrapyrrole biosynthesis uroporphyrinogen III synthase" evidence="9">
    <location>
        <begin position="15"/>
        <end position="228"/>
    </location>
</feature>
<evidence type="ECO:0000256" key="7">
    <source>
        <dbReference type="ARBA" id="ARBA00032649"/>
    </source>
</evidence>
<gene>
    <name evidence="10" type="ORF">AMST5_01628</name>
</gene>
<evidence type="ECO:0000256" key="1">
    <source>
        <dbReference type="ARBA" id="ARBA00004772"/>
    </source>
</evidence>
<reference evidence="10" key="1">
    <citation type="submission" date="2023-07" db="EMBL/GenBank/DDBJ databases">
        <authorList>
            <person name="Pelsma A.J. K."/>
        </authorList>
    </citation>
    <scope>NUCLEOTIDE SEQUENCE</scope>
</reference>
<keyword evidence="4" id="KW-0456">Lyase</keyword>
<dbReference type="GO" id="GO:0004852">
    <property type="term" value="F:uroporphyrinogen-III synthase activity"/>
    <property type="evidence" value="ECO:0007669"/>
    <property type="project" value="UniProtKB-EC"/>
</dbReference>
<dbReference type="Gene3D" id="3.40.50.10090">
    <property type="match status" value="2"/>
</dbReference>
<dbReference type="EC" id="4.2.1.75" evidence="3"/>
<dbReference type="Pfam" id="PF02602">
    <property type="entry name" value="HEM4"/>
    <property type="match status" value="1"/>
</dbReference>
<sequence length="236" mass="24765">MTRALVLRAREDAARTAEKLRAMGIEPLLSPVLEIAATNAPIPPGDYDAVLVSSAKGVECAPASAQAFQTLPLHAVGAKTAGVARAQGWRTDIVAGSAEAILPLLVLRYTSPVKMLYLAGRDRQPTLEAGLRAAGHAITAVNVYEARAVETLTDDARAAIADGSIDLALHYSRRSVEIFLRLVEGCGLTPRLGDIAHAALSEDVAAPLRAIGLNPVVAKKPDEAALLEAANELRIT</sequence>
<dbReference type="InterPro" id="IPR036108">
    <property type="entry name" value="4pyrrol_syn_uPrphyn_synt_sf"/>
</dbReference>
<dbReference type="PANTHER" id="PTHR38042:SF1">
    <property type="entry name" value="UROPORPHYRINOGEN-III SYNTHASE, CHLOROPLASTIC"/>
    <property type="match status" value="1"/>
</dbReference>
<dbReference type="InterPro" id="IPR039793">
    <property type="entry name" value="UROS/Hem4"/>
</dbReference>
<dbReference type="PANTHER" id="PTHR38042">
    <property type="entry name" value="UROPORPHYRINOGEN-III SYNTHASE, CHLOROPLASTIC"/>
    <property type="match status" value="1"/>
</dbReference>
<dbReference type="CDD" id="cd06578">
    <property type="entry name" value="HemD"/>
    <property type="match status" value="1"/>
</dbReference>
<dbReference type="GO" id="GO:0006780">
    <property type="term" value="P:uroporphyrinogen III biosynthetic process"/>
    <property type="evidence" value="ECO:0007669"/>
    <property type="project" value="InterPro"/>
</dbReference>
<organism evidence="10">
    <name type="scientific">freshwater sediment metagenome</name>
    <dbReference type="NCBI Taxonomy" id="556182"/>
    <lineage>
        <taxon>unclassified sequences</taxon>
        <taxon>metagenomes</taxon>
        <taxon>ecological metagenomes</taxon>
    </lineage>
</organism>
<dbReference type="AlphaFoldDB" id="A0AA48M2E7"/>
<proteinExistence type="inferred from homology"/>
<dbReference type="EMBL" id="OY288114">
    <property type="protein sequence ID" value="CAJ0863953.1"/>
    <property type="molecule type" value="Genomic_DNA"/>
</dbReference>
<evidence type="ECO:0000313" key="10">
    <source>
        <dbReference type="EMBL" id="CAJ0863953.1"/>
    </source>
</evidence>
<evidence type="ECO:0000256" key="6">
    <source>
        <dbReference type="ARBA" id="ARBA00031702"/>
    </source>
</evidence>
<dbReference type="InterPro" id="IPR003754">
    <property type="entry name" value="4pyrrol_synth_uPrphyn_synth"/>
</dbReference>